<feature type="compositionally biased region" description="Acidic residues" evidence="1">
    <location>
        <begin position="46"/>
        <end position="64"/>
    </location>
</feature>
<protein>
    <recommendedName>
        <fullName evidence="2">SAP domain-containing protein</fullName>
    </recommendedName>
</protein>
<dbReference type="Gene3D" id="1.10.720.30">
    <property type="entry name" value="SAP domain"/>
    <property type="match status" value="1"/>
</dbReference>
<name>A0A4Q9LKW5_9MICR</name>
<dbReference type="AlphaFoldDB" id="A0A4Q9LKW5"/>
<dbReference type="Pfam" id="PF02037">
    <property type="entry name" value="SAP"/>
    <property type="match status" value="1"/>
</dbReference>
<dbReference type="SUPFAM" id="SSF68906">
    <property type="entry name" value="SAP domain"/>
    <property type="match status" value="1"/>
</dbReference>
<evidence type="ECO:0000259" key="2">
    <source>
        <dbReference type="SMART" id="SM00513"/>
    </source>
</evidence>
<feature type="region of interest" description="Disordered" evidence="1">
    <location>
        <begin position="78"/>
        <end position="111"/>
    </location>
</feature>
<proteinExistence type="predicted"/>
<dbReference type="InterPro" id="IPR003034">
    <property type="entry name" value="SAP_dom"/>
</dbReference>
<feature type="region of interest" description="Disordered" evidence="1">
    <location>
        <begin position="44"/>
        <end position="64"/>
    </location>
</feature>
<dbReference type="Proteomes" id="UP000293045">
    <property type="component" value="Unassembled WGS sequence"/>
</dbReference>
<dbReference type="VEuPathDB" id="MicrosporidiaDB:CWI36_0034p0040"/>
<feature type="domain" description="SAP" evidence="2">
    <location>
        <begin position="3"/>
        <end position="38"/>
    </location>
</feature>
<evidence type="ECO:0000313" key="3">
    <source>
        <dbReference type="EMBL" id="TBU08687.1"/>
    </source>
</evidence>
<dbReference type="SMART" id="SM00513">
    <property type="entry name" value="SAP"/>
    <property type="match status" value="1"/>
</dbReference>
<sequence>MDYEKMSVTLLRQECKKYGIQASGKKKNEMVECLIKYHEDNKGVEGEVENNEDVEEEVEEEVEEGMLDNKILKKEGNKAVIEEDNEKSTGKTDSSKKVESMTESLTESEEEKIRLRKLRFGTVDAENTNSVYIERKKPGSKQKSIFVVKKEEIKKSDETKSKDTPVFSEEEIKKIEERKKKFATN</sequence>
<gene>
    <name evidence="3" type="ORF">CWI39_0151p0010</name>
</gene>
<comment type="caution">
    <text evidence="3">The sequence shown here is derived from an EMBL/GenBank/DDBJ whole genome shotgun (WGS) entry which is preliminary data.</text>
</comment>
<dbReference type="VEuPathDB" id="MicrosporidiaDB:CWI39_0151p0010"/>
<evidence type="ECO:0000256" key="1">
    <source>
        <dbReference type="SAM" id="MobiDB-lite"/>
    </source>
</evidence>
<feature type="compositionally biased region" description="Basic and acidic residues" evidence="1">
    <location>
        <begin position="78"/>
        <end position="100"/>
    </location>
</feature>
<reference evidence="3 4" key="1">
    <citation type="submission" date="2017-12" db="EMBL/GenBank/DDBJ databases">
        <authorList>
            <person name="Pombert J.-F."/>
            <person name="Haag K.L."/>
            <person name="Ebert D."/>
        </authorList>
    </citation>
    <scope>NUCLEOTIDE SEQUENCE [LARGE SCALE GENOMIC DNA]</scope>
    <source>
        <strain evidence="3">IL-BN-2</strain>
    </source>
</reference>
<accession>A0A4Q9LKW5</accession>
<organism evidence="3 4">
    <name type="scientific">Hamiltosporidium magnivora</name>
    <dbReference type="NCBI Taxonomy" id="148818"/>
    <lineage>
        <taxon>Eukaryota</taxon>
        <taxon>Fungi</taxon>
        <taxon>Fungi incertae sedis</taxon>
        <taxon>Microsporidia</taxon>
        <taxon>Dubosqiidae</taxon>
        <taxon>Hamiltosporidium</taxon>
    </lineage>
</organism>
<dbReference type="EMBL" id="PIXR01000151">
    <property type="protein sequence ID" value="TBU08687.1"/>
    <property type="molecule type" value="Genomic_DNA"/>
</dbReference>
<evidence type="ECO:0000313" key="4">
    <source>
        <dbReference type="Proteomes" id="UP000293045"/>
    </source>
</evidence>
<dbReference type="InterPro" id="IPR036361">
    <property type="entry name" value="SAP_dom_sf"/>
</dbReference>